<dbReference type="PANTHER" id="PTHR43133:SF8">
    <property type="entry name" value="RNA POLYMERASE SIGMA FACTOR HI_1459-RELATED"/>
    <property type="match status" value="1"/>
</dbReference>
<name>A0A494Z7P2_9BACL</name>
<dbReference type="CDD" id="cd06171">
    <property type="entry name" value="Sigma70_r4"/>
    <property type="match status" value="1"/>
</dbReference>
<keyword evidence="3 6" id="KW-0731">Sigma factor</keyword>
<feature type="domain" description="RNA polymerase sigma-70 region 4" evidence="8">
    <location>
        <begin position="117"/>
        <end position="166"/>
    </location>
</feature>
<proteinExistence type="inferred from homology"/>
<dbReference type="InterPro" id="IPR007630">
    <property type="entry name" value="RNA_pol_sigma70_r4"/>
</dbReference>
<dbReference type="GO" id="GO:0016987">
    <property type="term" value="F:sigma factor activity"/>
    <property type="evidence" value="ECO:0007669"/>
    <property type="project" value="UniProtKB-KW"/>
</dbReference>
<evidence type="ECO:0000256" key="5">
    <source>
        <dbReference type="ARBA" id="ARBA00023163"/>
    </source>
</evidence>
<dbReference type="InterPro" id="IPR036388">
    <property type="entry name" value="WH-like_DNA-bd_sf"/>
</dbReference>
<reference evidence="9 10" key="1">
    <citation type="journal article" date="2016" name="Antonie Van Leeuwenhoek">
        <title>Lysinibacillus endophyticus sp. nov., an indole-3-acetic acid producing endophytic bacterium isolated from corn root (Zea mays cv. Xinken-5).</title>
        <authorList>
            <person name="Yu J."/>
            <person name="Guan X."/>
            <person name="Liu C."/>
            <person name="Xiang W."/>
            <person name="Yu Z."/>
            <person name="Liu X."/>
            <person name="Wang G."/>
        </authorList>
    </citation>
    <scope>NUCLEOTIDE SEQUENCE [LARGE SCALE GENOMIC DNA]</scope>
    <source>
        <strain evidence="9 10">DSM 100506</strain>
    </source>
</reference>
<evidence type="ECO:0000259" key="8">
    <source>
        <dbReference type="Pfam" id="PF04545"/>
    </source>
</evidence>
<evidence type="ECO:0000313" key="10">
    <source>
        <dbReference type="Proteomes" id="UP000272238"/>
    </source>
</evidence>
<evidence type="ECO:0000256" key="6">
    <source>
        <dbReference type="RuleBase" id="RU000716"/>
    </source>
</evidence>
<evidence type="ECO:0000256" key="2">
    <source>
        <dbReference type="ARBA" id="ARBA00023015"/>
    </source>
</evidence>
<dbReference type="InterPro" id="IPR007627">
    <property type="entry name" value="RNA_pol_sigma70_r2"/>
</dbReference>
<dbReference type="OrthoDB" id="306910at2"/>
<evidence type="ECO:0000256" key="1">
    <source>
        <dbReference type="ARBA" id="ARBA00010641"/>
    </source>
</evidence>
<dbReference type="Gene3D" id="1.10.1740.10">
    <property type="match status" value="1"/>
</dbReference>
<dbReference type="SUPFAM" id="SSF88659">
    <property type="entry name" value="Sigma3 and sigma4 domains of RNA polymerase sigma factors"/>
    <property type="match status" value="1"/>
</dbReference>
<feature type="domain" description="RNA polymerase sigma-70 region 2" evidence="7">
    <location>
        <begin position="16"/>
        <end position="82"/>
    </location>
</feature>
<dbReference type="AlphaFoldDB" id="A0A494Z7P2"/>
<dbReference type="GO" id="GO:0003677">
    <property type="term" value="F:DNA binding"/>
    <property type="evidence" value="ECO:0007669"/>
    <property type="project" value="UniProtKB-KW"/>
</dbReference>
<organism evidence="9 10">
    <name type="scientific">Ureibacillus endophyticus</name>
    <dbReference type="NCBI Taxonomy" id="1978490"/>
    <lineage>
        <taxon>Bacteria</taxon>
        <taxon>Bacillati</taxon>
        <taxon>Bacillota</taxon>
        <taxon>Bacilli</taxon>
        <taxon>Bacillales</taxon>
        <taxon>Caryophanaceae</taxon>
        <taxon>Ureibacillus</taxon>
    </lineage>
</organism>
<dbReference type="Pfam" id="PF04545">
    <property type="entry name" value="Sigma70_r4"/>
    <property type="match status" value="1"/>
</dbReference>
<evidence type="ECO:0000313" key="9">
    <source>
        <dbReference type="EMBL" id="RKQ18351.1"/>
    </source>
</evidence>
<dbReference type="GO" id="GO:0006352">
    <property type="term" value="P:DNA-templated transcription initiation"/>
    <property type="evidence" value="ECO:0007669"/>
    <property type="project" value="InterPro"/>
</dbReference>
<dbReference type="NCBIfam" id="TIGR02937">
    <property type="entry name" value="sigma70-ECF"/>
    <property type="match status" value="1"/>
</dbReference>
<dbReference type="PROSITE" id="PS01063">
    <property type="entry name" value="SIGMA70_ECF"/>
    <property type="match status" value="1"/>
</dbReference>
<dbReference type="InterPro" id="IPR013325">
    <property type="entry name" value="RNA_pol_sigma_r2"/>
</dbReference>
<dbReference type="PANTHER" id="PTHR43133">
    <property type="entry name" value="RNA POLYMERASE ECF-TYPE SIGMA FACTO"/>
    <property type="match status" value="1"/>
</dbReference>
<keyword evidence="4 6" id="KW-0238">DNA-binding</keyword>
<dbReference type="SUPFAM" id="SSF88946">
    <property type="entry name" value="Sigma2 domain of RNA polymerase sigma factors"/>
    <property type="match status" value="1"/>
</dbReference>
<keyword evidence="10" id="KW-1185">Reference proteome</keyword>
<evidence type="ECO:0000259" key="7">
    <source>
        <dbReference type="Pfam" id="PF04542"/>
    </source>
</evidence>
<keyword evidence="2 6" id="KW-0805">Transcription regulation</keyword>
<accession>A0A494Z7P2</accession>
<protein>
    <recommendedName>
        <fullName evidence="6">RNA polymerase sigma factor</fullName>
    </recommendedName>
</protein>
<evidence type="ECO:0000256" key="4">
    <source>
        <dbReference type="ARBA" id="ARBA00023125"/>
    </source>
</evidence>
<dbReference type="EMBL" id="RBZN01000009">
    <property type="protein sequence ID" value="RKQ18351.1"/>
    <property type="molecule type" value="Genomic_DNA"/>
</dbReference>
<evidence type="ECO:0000256" key="3">
    <source>
        <dbReference type="ARBA" id="ARBA00023082"/>
    </source>
</evidence>
<dbReference type="Pfam" id="PF04542">
    <property type="entry name" value="Sigma70_r2"/>
    <property type="match status" value="1"/>
</dbReference>
<dbReference type="InterPro" id="IPR039425">
    <property type="entry name" value="RNA_pol_sigma-70-like"/>
</dbReference>
<dbReference type="Proteomes" id="UP000272238">
    <property type="component" value="Unassembled WGS sequence"/>
</dbReference>
<gene>
    <name evidence="9" type="ORF">D8M03_05735</name>
</gene>
<dbReference type="InterPro" id="IPR013324">
    <property type="entry name" value="RNA_pol_sigma_r3/r4-like"/>
</dbReference>
<sequence length="175" mass="21111">MFVYRSRKGGSIVDQLYREHNRTIFKYIFYLVQNESVAEDLLQDTFLKAYKNYNQFRNDASELTWLRKIARNVVYDYFRRKKLIEFIPFLKSHEQTVKSDAIEFILENEERKELFDALSKLKVNHREVLILRKIEQLSIEETAQILGWNTEKVKNTQRQAINALRKIWKGVEDDE</sequence>
<keyword evidence="5 6" id="KW-0804">Transcription</keyword>
<dbReference type="Gene3D" id="1.10.10.10">
    <property type="entry name" value="Winged helix-like DNA-binding domain superfamily/Winged helix DNA-binding domain"/>
    <property type="match status" value="1"/>
</dbReference>
<comment type="caution">
    <text evidence="9">The sequence shown here is derived from an EMBL/GenBank/DDBJ whole genome shotgun (WGS) entry which is preliminary data.</text>
</comment>
<comment type="similarity">
    <text evidence="1 6">Belongs to the sigma-70 factor family. ECF subfamily.</text>
</comment>
<dbReference type="InterPro" id="IPR000838">
    <property type="entry name" value="RNA_pol_sigma70_ECF_CS"/>
</dbReference>
<dbReference type="InterPro" id="IPR014284">
    <property type="entry name" value="RNA_pol_sigma-70_dom"/>
</dbReference>